<evidence type="ECO:0000256" key="4">
    <source>
        <dbReference type="ARBA" id="ARBA00022806"/>
    </source>
</evidence>
<keyword evidence="4 10" id="KW-0347">Helicase</keyword>
<sequence length="1714" mass="190316">MSSATLNLHAWPADGPEPIAACVVSIDLEVGRDSGRIHRFAGVHGKHRRDVAFPPGTLPEALRALDGLADEASYVLGHNLIAFDLPQLRAAQPTLRLLAKDAIDTLRLNPLAFPRNPYHHLVKHYHDGSLLGNCRNDPLLDAGLALQVFADQVDSLTKMAGESPDLLLAWHWLTTERRGVGGLDHFFTEVRGAPRPDAPDAEAALRRLLADAGCAQAGADLVARARDHAWPLAYALAWISVAGGDSVMPPWVRYQFPVTGRLIRRLRDTPCGSPACRWCEREHDSLRQLRHWFGPGYTFRPEPVYGPSGRPLQQEIVEAAMRGEHALGILPTGTGKSLCYQVPALSRFVRTGALSIVISPLVALMEDQVNGLRARGIHGCAAINGLLSMPERADVLDRVRLGDVSILLIAPEQLRNKSVRKVLAQREVGAWIFDEAHCLSKWGQDFRPDYRYVARFIRESVEASPGKEMPLIQCLTATAKPEVVADIVGHFRDKLGIELRLFDGGAKRDNLDFEVLETTEDTKFAHVAALIERELPAHTRDGAIVYCATRKQVGALADFLRDKGMAAAPYHAKLPPELKKDTQQAFIKGELRVIAATNAFGMGIDKQDVRLVVHADIPGSLENYLQEAGRAGRDRAQARSVLLYCADDVERQHGMSAASRLSRRDIQGVLRALRQLQRKKDRDQVLVATPAEILEEDEEGKFKRDGNTDDTRVRTAVAWLEEAGLVRREENAVQIFPSSLRVKNRDEAERLLGDLEPAYRQRCMRLVELLLAAGADEGLSTDELMAACGFSADLLRETLFLFDRLGIASNDMAMTAFVHVGVENSSKKRLREAGVLEAAVIAALKEEAPDFGVGDSAPLHLRLLTQRLKDQGHAVLPQRVRQVIAGLAGDGRDGGDGKGSLTLKRGADPETLHVLLNRPWPRLEQIAERRRDAAERLLDHWLSTLPQGARGVDQLAETTVGQLTASVAGDALLAAATTDLRKLVDRALLWLHEQDVLRLNKGLTIFRSAMTLHLESNWKLQFEKSNYLPLAQHYEELTRQIHIMAEYAERGLRQMADAIQLALDYFQYEREEFCRRWLPGREPELARQTTPQSWKDIVETLAAPHQRNIVADDRESVNVLVLAGPGAGKTRVLVHRIAYLIRMRRENPQAVLALAYNRHAALEIRKRLAALIGDDARGVTVLTCHALAMRLVGTSFVHRGGEEGDFDAVLAEATALLEGRGLPPEDADAQRDRLLAGFRWILVDEYQDIGPGQYALIAALAGRKRSDEDGRLNLFAVGDDDQNIYAFAGASIEYIRRYTEDYKARQEQLVENYRSTRHIVAAANLVIGRAGDRMKQQAIRVDTRRANAPAGGAWQQVDPVTQGRVQVLPAGKDAQEQALAIYTELKRMLALGLDPARTALIARQWKYLDPVRAALEAAGIPVSMADEEAPSLWRLRETQAFLAHLDAHCAANGKRLLKTDDLRAWLAQRDDSPWWPVLREAVDAFAADTQEAEVSLARFQEWLAEWGRASRQQQGGVLLLTAHRAKGLEFDHVFVLDGDWRGGQGEDPDAARRLYYVAMTRARSTLTLARMDPGNPMIDALGEHACLVRRARTSWLPAPGPLARRFCLPGQRDLKLSFAGWKEANSPVHRAIAALRVGDPLDYVDDEQGARLEAGGVIVGRFAKSFQPPAGMRCVLARVRAVLVWRKCDNAPEFQVRCQRDCWEIVMPELVFER</sequence>
<comment type="similarity">
    <text evidence="1">Belongs to the helicase family. RecQ subfamily.</text>
</comment>
<evidence type="ECO:0000259" key="13">
    <source>
        <dbReference type="PROSITE" id="PS51198"/>
    </source>
</evidence>
<dbReference type="Proteomes" id="UP000321323">
    <property type="component" value="Chromosome"/>
</dbReference>
<dbReference type="SMART" id="SM00490">
    <property type="entry name" value="HELICc"/>
    <property type="match status" value="1"/>
</dbReference>
<keyword evidence="6" id="KW-0238">DNA-binding</keyword>
<protein>
    <recommendedName>
        <fullName evidence="9">DNA 3'-5' helicase</fullName>
        <ecNumber evidence="9">5.6.2.4</ecNumber>
    </recommendedName>
</protein>
<dbReference type="Pfam" id="PF13361">
    <property type="entry name" value="UvrD_C"/>
    <property type="match status" value="1"/>
</dbReference>
<evidence type="ECO:0000256" key="3">
    <source>
        <dbReference type="ARBA" id="ARBA00022801"/>
    </source>
</evidence>
<evidence type="ECO:0000256" key="1">
    <source>
        <dbReference type="ARBA" id="ARBA00005446"/>
    </source>
</evidence>
<dbReference type="InterPro" id="IPR011545">
    <property type="entry name" value="DEAD/DEAH_box_helicase_dom"/>
</dbReference>
<keyword evidence="7" id="KW-0413">Isomerase</keyword>
<keyword evidence="5 10" id="KW-0067">ATP-binding</keyword>
<evidence type="ECO:0000256" key="10">
    <source>
        <dbReference type="PROSITE-ProRule" id="PRU00560"/>
    </source>
</evidence>
<dbReference type="PANTHER" id="PTHR13710">
    <property type="entry name" value="DNA HELICASE RECQ FAMILY MEMBER"/>
    <property type="match status" value="1"/>
</dbReference>
<dbReference type="SMART" id="SM00487">
    <property type="entry name" value="DEXDc"/>
    <property type="match status" value="1"/>
</dbReference>
<dbReference type="Gene3D" id="3.40.50.300">
    <property type="entry name" value="P-loop containing nucleotide triphosphate hydrolases"/>
    <property type="match status" value="5"/>
</dbReference>
<evidence type="ECO:0000313" key="15">
    <source>
        <dbReference type="Proteomes" id="UP000321323"/>
    </source>
</evidence>
<accession>A0ABZ1UKG3</accession>
<evidence type="ECO:0000259" key="12">
    <source>
        <dbReference type="PROSITE" id="PS51194"/>
    </source>
</evidence>
<dbReference type="InterPro" id="IPR027785">
    <property type="entry name" value="UvrD-like_helicase_C"/>
</dbReference>
<gene>
    <name evidence="14" type="ORF">E7V67_023205</name>
</gene>
<dbReference type="Pfam" id="PF13538">
    <property type="entry name" value="UvrD_C_2"/>
    <property type="match status" value="1"/>
</dbReference>
<evidence type="ECO:0000256" key="9">
    <source>
        <dbReference type="ARBA" id="ARBA00034808"/>
    </source>
</evidence>
<evidence type="ECO:0000256" key="2">
    <source>
        <dbReference type="ARBA" id="ARBA00022741"/>
    </source>
</evidence>
<dbReference type="GO" id="GO:0003678">
    <property type="term" value="F:DNA helicase activity"/>
    <property type="evidence" value="ECO:0007669"/>
    <property type="project" value="UniProtKB-EC"/>
</dbReference>
<evidence type="ECO:0000256" key="5">
    <source>
        <dbReference type="ARBA" id="ARBA00022840"/>
    </source>
</evidence>
<dbReference type="Gene3D" id="1.10.486.10">
    <property type="entry name" value="PCRA, domain 4"/>
    <property type="match status" value="1"/>
</dbReference>
<keyword evidence="15" id="KW-1185">Reference proteome</keyword>
<proteinExistence type="inferred from homology"/>
<dbReference type="SUPFAM" id="SSF53098">
    <property type="entry name" value="Ribonuclease H-like"/>
    <property type="match status" value="1"/>
</dbReference>
<dbReference type="Pfam" id="PF13245">
    <property type="entry name" value="AAA_19"/>
    <property type="match status" value="1"/>
</dbReference>
<dbReference type="PROSITE" id="PS51198">
    <property type="entry name" value="UVRD_HELICASE_ATP_BIND"/>
    <property type="match status" value="1"/>
</dbReference>
<dbReference type="InterPro" id="IPR004589">
    <property type="entry name" value="DNA_helicase_ATP-dep_RecQ"/>
</dbReference>
<dbReference type="InterPro" id="IPR001650">
    <property type="entry name" value="Helicase_C-like"/>
</dbReference>
<dbReference type="Pfam" id="PF00271">
    <property type="entry name" value="Helicase_C"/>
    <property type="match status" value="1"/>
</dbReference>
<keyword evidence="2 10" id="KW-0547">Nucleotide-binding</keyword>
<evidence type="ECO:0000256" key="8">
    <source>
        <dbReference type="ARBA" id="ARBA00034617"/>
    </source>
</evidence>
<evidence type="ECO:0000256" key="7">
    <source>
        <dbReference type="ARBA" id="ARBA00023235"/>
    </source>
</evidence>
<dbReference type="Gene3D" id="3.30.420.10">
    <property type="entry name" value="Ribonuclease H-like superfamily/Ribonuclease H"/>
    <property type="match status" value="1"/>
</dbReference>
<dbReference type="EMBL" id="CP136508">
    <property type="protein sequence ID" value="WUR12568.1"/>
    <property type="molecule type" value="Genomic_DNA"/>
</dbReference>
<feature type="binding site" evidence="10">
    <location>
        <begin position="1123"/>
        <end position="1130"/>
    </location>
    <ligand>
        <name>ATP</name>
        <dbReference type="ChEBI" id="CHEBI:30616"/>
    </ligand>
</feature>
<dbReference type="EC" id="5.6.2.4" evidence="9"/>
<evidence type="ECO:0000259" key="11">
    <source>
        <dbReference type="PROSITE" id="PS51192"/>
    </source>
</evidence>
<evidence type="ECO:0000313" key="14">
    <source>
        <dbReference type="EMBL" id="WUR12568.1"/>
    </source>
</evidence>
<dbReference type="PANTHER" id="PTHR13710:SF105">
    <property type="entry name" value="ATP-DEPENDENT DNA HELICASE Q1"/>
    <property type="match status" value="1"/>
</dbReference>
<name>A0ABZ1UKG3_9BURK</name>
<dbReference type="SUPFAM" id="SSF52540">
    <property type="entry name" value="P-loop containing nucleoside triphosphate hydrolases"/>
    <property type="match status" value="2"/>
</dbReference>
<organism evidence="14 15">
    <name type="scientific">[Empedobacter] haloabium</name>
    <dbReference type="NCBI Taxonomy" id="592317"/>
    <lineage>
        <taxon>Bacteria</taxon>
        <taxon>Pseudomonadati</taxon>
        <taxon>Pseudomonadota</taxon>
        <taxon>Betaproteobacteria</taxon>
        <taxon>Burkholderiales</taxon>
        <taxon>Oxalobacteraceae</taxon>
        <taxon>Telluria group</taxon>
        <taxon>Telluria group incertae sedis</taxon>
    </lineage>
</organism>
<feature type="domain" description="Helicase C-terminal" evidence="12">
    <location>
        <begin position="530"/>
        <end position="677"/>
    </location>
</feature>
<evidence type="ECO:0000256" key="6">
    <source>
        <dbReference type="ARBA" id="ARBA00023125"/>
    </source>
</evidence>
<comment type="catalytic activity">
    <reaction evidence="8">
        <text>Couples ATP hydrolysis with the unwinding of duplex DNA by translocating in the 3'-5' direction.</text>
        <dbReference type="EC" id="5.6.2.4"/>
    </reaction>
</comment>
<dbReference type="CDD" id="cd17932">
    <property type="entry name" value="DEXQc_UvrD"/>
    <property type="match status" value="1"/>
</dbReference>
<dbReference type="GO" id="GO:0016787">
    <property type="term" value="F:hydrolase activity"/>
    <property type="evidence" value="ECO:0007669"/>
    <property type="project" value="UniProtKB-KW"/>
</dbReference>
<dbReference type="InterPro" id="IPR014017">
    <property type="entry name" value="DNA_helicase_UvrD-like_C"/>
</dbReference>
<keyword evidence="3 10" id="KW-0378">Hydrolase</keyword>
<feature type="domain" description="UvrD-like helicase ATP-binding" evidence="13">
    <location>
        <begin position="1102"/>
        <end position="1316"/>
    </location>
</feature>
<dbReference type="InterPro" id="IPR027417">
    <property type="entry name" value="P-loop_NTPase"/>
</dbReference>
<dbReference type="Pfam" id="PF00270">
    <property type="entry name" value="DEAD"/>
    <property type="match status" value="1"/>
</dbReference>
<dbReference type="PROSITE" id="PS51192">
    <property type="entry name" value="HELICASE_ATP_BIND_1"/>
    <property type="match status" value="1"/>
</dbReference>
<reference evidence="14 15" key="1">
    <citation type="journal article" date="2019" name="Int. J. Syst. Evol. Microbiol.">
        <title>The Draft Whole-Genome Sequence of the Antibiotic Producer Empedobacter haloabium ATCC 31962 Provides Indications for Its Taxonomic Reclassification.</title>
        <authorList>
            <person name="Miess H."/>
            <person name="Arlt P."/>
            <person name="Apel A.K."/>
            <person name="Weber T."/>
            <person name="Nieselt K."/>
            <person name="Hanssen F."/>
            <person name="Czemmel S."/>
            <person name="Nahnsen S."/>
            <person name="Gross H."/>
        </authorList>
    </citation>
    <scope>NUCLEOTIDE SEQUENCE [LARGE SCALE GENOMIC DNA]</scope>
    <source>
        <strain evidence="14 15">ATCC 31962</strain>
    </source>
</reference>
<dbReference type="InterPro" id="IPR012337">
    <property type="entry name" value="RNaseH-like_sf"/>
</dbReference>
<dbReference type="InterPro" id="IPR036397">
    <property type="entry name" value="RNaseH_sf"/>
</dbReference>
<dbReference type="InterPro" id="IPR014016">
    <property type="entry name" value="UvrD-like_ATP-bd"/>
</dbReference>
<dbReference type="PROSITE" id="PS51194">
    <property type="entry name" value="HELICASE_CTER"/>
    <property type="match status" value="1"/>
</dbReference>
<feature type="domain" description="Helicase ATP-binding" evidence="11">
    <location>
        <begin position="317"/>
        <end position="497"/>
    </location>
</feature>
<dbReference type="NCBIfam" id="TIGR00614">
    <property type="entry name" value="recQ_fam"/>
    <property type="match status" value="1"/>
</dbReference>
<dbReference type="InterPro" id="IPR014001">
    <property type="entry name" value="Helicase_ATP-bd"/>
</dbReference>